<protein>
    <recommendedName>
        <fullName evidence="4">Ig-like domain-containing protein</fullName>
    </recommendedName>
</protein>
<dbReference type="PANTHER" id="PTHR47633">
    <property type="entry name" value="IMMUNOGLOBULIN"/>
    <property type="match status" value="1"/>
</dbReference>
<dbReference type="InterPro" id="IPR036179">
    <property type="entry name" value="Ig-like_dom_sf"/>
</dbReference>
<evidence type="ECO:0000256" key="2">
    <source>
        <dbReference type="ARBA" id="ARBA00023157"/>
    </source>
</evidence>
<gene>
    <name evidence="5" type="ORF">KIN20_034513</name>
</gene>
<proteinExistence type="predicted"/>
<keyword evidence="1" id="KW-0677">Repeat</keyword>
<dbReference type="AlphaFoldDB" id="A0AAD5R9S3"/>
<evidence type="ECO:0000256" key="3">
    <source>
        <dbReference type="ARBA" id="ARBA00023319"/>
    </source>
</evidence>
<keyword evidence="6" id="KW-1185">Reference proteome</keyword>
<evidence type="ECO:0000256" key="1">
    <source>
        <dbReference type="ARBA" id="ARBA00022737"/>
    </source>
</evidence>
<keyword evidence="2" id="KW-1015">Disulfide bond</keyword>
<dbReference type="InterPro" id="IPR013098">
    <property type="entry name" value="Ig_I-set"/>
</dbReference>
<comment type="caution">
    <text evidence="5">The sequence shown here is derived from an EMBL/GenBank/DDBJ whole genome shotgun (WGS) entry which is preliminary data.</text>
</comment>
<dbReference type="SUPFAM" id="SSF48726">
    <property type="entry name" value="Immunoglobulin"/>
    <property type="match status" value="1"/>
</dbReference>
<dbReference type="EMBL" id="JAHQIW010007131">
    <property type="protein sequence ID" value="KAJ1372373.1"/>
    <property type="molecule type" value="Genomic_DNA"/>
</dbReference>
<dbReference type="Proteomes" id="UP001196413">
    <property type="component" value="Unassembled WGS sequence"/>
</dbReference>
<evidence type="ECO:0000313" key="5">
    <source>
        <dbReference type="EMBL" id="KAJ1372373.1"/>
    </source>
</evidence>
<keyword evidence="3" id="KW-0393">Immunoglobulin domain</keyword>
<dbReference type="PANTHER" id="PTHR47633:SF4">
    <property type="entry name" value="MYOPALLADIN ISOFORM X1"/>
    <property type="match status" value="1"/>
</dbReference>
<accession>A0AAD5R9S3</accession>
<evidence type="ECO:0000313" key="6">
    <source>
        <dbReference type="Proteomes" id="UP001196413"/>
    </source>
</evidence>
<dbReference type="Pfam" id="PF07679">
    <property type="entry name" value="I-set"/>
    <property type="match status" value="1"/>
</dbReference>
<dbReference type="Gene3D" id="2.60.40.10">
    <property type="entry name" value="Immunoglobulins"/>
    <property type="match status" value="1"/>
</dbReference>
<evidence type="ECO:0000259" key="4">
    <source>
        <dbReference type="PROSITE" id="PS50835"/>
    </source>
</evidence>
<dbReference type="FunFam" id="2.60.40.10:FF:000032">
    <property type="entry name" value="palladin isoform X1"/>
    <property type="match status" value="1"/>
</dbReference>
<name>A0AAD5R9S3_PARTN</name>
<dbReference type="InterPro" id="IPR013783">
    <property type="entry name" value="Ig-like_fold"/>
</dbReference>
<reference evidence="5" key="1">
    <citation type="submission" date="2021-06" db="EMBL/GenBank/DDBJ databases">
        <title>Parelaphostrongylus tenuis whole genome reference sequence.</title>
        <authorList>
            <person name="Garwood T.J."/>
            <person name="Larsen P.A."/>
            <person name="Fountain-Jones N.M."/>
            <person name="Garbe J.R."/>
            <person name="Macchietto M.G."/>
            <person name="Kania S.A."/>
            <person name="Gerhold R.W."/>
            <person name="Richards J.E."/>
            <person name="Wolf T.M."/>
        </authorList>
    </citation>
    <scope>NUCLEOTIDE SEQUENCE</scope>
    <source>
        <strain evidence="5">MNPRO001-30</strain>
        <tissue evidence="5">Meninges</tissue>
    </source>
</reference>
<organism evidence="5 6">
    <name type="scientific">Parelaphostrongylus tenuis</name>
    <name type="common">Meningeal worm</name>
    <dbReference type="NCBI Taxonomy" id="148309"/>
    <lineage>
        <taxon>Eukaryota</taxon>
        <taxon>Metazoa</taxon>
        <taxon>Ecdysozoa</taxon>
        <taxon>Nematoda</taxon>
        <taxon>Chromadorea</taxon>
        <taxon>Rhabditida</taxon>
        <taxon>Rhabditina</taxon>
        <taxon>Rhabditomorpha</taxon>
        <taxon>Strongyloidea</taxon>
        <taxon>Metastrongylidae</taxon>
        <taxon>Parelaphostrongylus</taxon>
    </lineage>
</organism>
<dbReference type="InterPro" id="IPR007110">
    <property type="entry name" value="Ig-like_dom"/>
</dbReference>
<sequence length="183" mass="20007">MGDNGEKKRKMENVLRSAQFVETGRPSIQAANRFGSVQSSAMLFVNQEAVELVSRMPVFLEKIKDVTICELGLSVSFNCTVHGDPSPMLCWLHNGSAVHNNPCIRSRAYEDGSANLDIDVTTNELCGTYTAVATNPFGWAHSSALLKLELSEKTVSTPYTSLVSNIDSMELDRSPGNNLHITL</sequence>
<feature type="domain" description="Ig-like" evidence="4">
    <location>
        <begin position="57"/>
        <end position="151"/>
    </location>
</feature>
<dbReference type="PROSITE" id="PS50835">
    <property type="entry name" value="IG_LIKE"/>
    <property type="match status" value="1"/>
</dbReference>